<evidence type="ECO:0000259" key="2">
    <source>
        <dbReference type="PROSITE" id="PS51406"/>
    </source>
</evidence>
<evidence type="ECO:0000313" key="4">
    <source>
        <dbReference type="Proteomes" id="UP000596742"/>
    </source>
</evidence>
<dbReference type="SUPFAM" id="SSF56496">
    <property type="entry name" value="Fibrinogen C-terminal domain-like"/>
    <property type="match status" value="1"/>
</dbReference>
<evidence type="ECO:0000313" key="3">
    <source>
        <dbReference type="EMBL" id="VDI22339.1"/>
    </source>
</evidence>
<dbReference type="AlphaFoldDB" id="A0A8B6DM15"/>
<dbReference type="Pfam" id="PF00147">
    <property type="entry name" value="Fibrinogen_C"/>
    <property type="match status" value="1"/>
</dbReference>
<feature type="compositionally biased region" description="Basic and acidic residues" evidence="1">
    <location>
        <begin position="76"/>
        <end position="88"/>
    </location>
</feature>
<dbReference type="GO" id="GO:0005615">
    <property type="term" value="C:extracellular space"/>
    <property type="evidence" value="ECO:0007669"/>
    <property type="project" value="TreeGrafter"/>
</dbReference>
<comment type="caution">
    <text evidence="3">The sequence shown here is derived from an EMBL/GenBank/DDBJ whole genome shotgun (WGS) entry which is preliminary data.</text>
</comment>
<evidence type="ECO:0000256" key="1">
    <source>
        <dbReference type="SAM" id="MobiDB-lite"/>
    </source>
</evidence>
<dbReference type="Proteomes" id="UP000596742">
    <property type="component" value="Unassembled WGS sequence"/>
</dbReference>
<organism evidence="3 4">
    <name type="scientific">Mytilus galloprovincialis</name>
    <name type="common">Mediterranean mussel</name>
    <dbReference type="NCBI Taxonomy" id="29158"/>
    <lineage>
        <taxon>Eukaryota</taxon>
        <taxon>Metazoa</taxon>
        <taxon>Spiralia</taxon>
        <taxon>Lophotrochozoa</taxon>
        <taxon>Mollusca</taxon>
        <taxon>Bivalvia</taxon>
        <taxon>Autobranchia</taxon>
        <taxon>Pteriomorphia</taxon>
        <taxon>Mytilida</taxon>
        <taxon>Mytiloidea</taxon>
        <taxon>Mytilidae</taxon>
        <taxon>Mytilinae</taxon>
        <taxon>Mytilus</taxon>
    </lineage>
</organism>
<feature type="region of interest" description="Disordered" evidence="1">
    <location>
        <begin position="62"/>
        <end position="88"/>
    </location>
</feature>
<protein>
    <recommendedName>
        <fullName evidence="2">Fibrinogen C-terminal domain-containing protein</fullName>
    </recommendedName>
</protein>
<dbReference type="PANTHER" id="PTHR19143">
    <property type="entry name" value="FIBRINOGEN/TENASCIN/ANGIOPOEITIN"/>
    <property type="match status" value="1"/>
</dbReference>
<dbReference type="PROSITE" id="PS51406">
    <property type="entry name" value="FIBRINOGEN_C_2"/>
    <property type="match status" value="1"/>
</dbReference>
<feature type="region of interest" description="Disordered" evidence="1">
    <location>
        <begin position="16"/>
        <end position="43"/>
    </location>
</feature>
<dbReference type="InterPro" id="IPR050373">
    <property type="entry name" value="Fibrinogen_C-term_domain"/>
</dbReference>
<dbReference type="InterPro" id="IPR036056">
    <property type="entry name" value="Fibrinogen-like_C"/>
</dbReference>
<gene>
    <name evidence="3" type="ORF">MGAL_10B089169</name>
</gene>
<dbReference type="PANTHER" id="PTHR19143:SF458">
    <property type="entry name" value="FIBRINOGEN C-TERMINAL DOMAIN-CONTAINING PROTEIN-RELATED"/>
    <property type="match status" value="1"/>
</dbReference>
<keyword evidence="4" id="KW-1185">Reference proteome</keyword>
<dbReference type="Gene3D" id="3.90.215.10">
    <property type="entry name" value="Gamma Fibrinogen, chain A, domain 1"/>
    <property type="match status" value="1"/>
</dbReference>
<sequence>VTFHGDTADKIIELLSNSGGSKQNGKSNYSNERPGKDKGPCSGVTFHGDTADTIVELLFNSGGSKQNRKSNYSNEKPGKVKDSCSVKRPSDCGDLDKSTCKSGIYKIYPEKTPSFKVFCEMEKNGGGWTVFQRRMNGKINFFRKWESYKTGFGNLNGEHWLGKNNIKVFNFPRRDRQNLRKDFIEMVKKDLDVSLEERDVVAIHRLPAVHEPSPLIVRFFNSDVKRSVMRVRKQLNGKVKFVDDVTQRNMELIHRLEKSNHFEQVWYFNCGVYGRTECGNR</sequence>
<feature type="compositionally biased region" description="Polar residues" evidence="1">
    <location>
        <begin position="62"/>
        <end position="74"/>
    </location>
</feature>
<dbReference type="EMBL" id="UYJE01003773">
    <property type="protein sequence ID" value="VDI22339.1"/>
    <property type="molecule type" value="Genomic_DNA"/>
</dbReference>
<dbReference type="OrthoDB" id="7477812at2759"/>
<proteinExistence type="predicted"/>
<feature type="domain" description="Fibrinogen C-terminal" evidence="2">
    <location>
        <begin position="83"/>
        <end position="166"/>
    </location>
</feature>
<feature type="compositionally biased region" description="Low complexity" evidence="1">
    <location>
        <begin position="16"/>
        <end position="31"/>
    </location>
</feature>
<dbReference type="InterPro" id="IPR002181">
    <property type="entry name" value="Fibrinogen_a/b/g_C_dom"/>
</dbReference>
<dbReference type="InterPro" id="IPR014716">
    <property type="entry name" value="Fibrinogen_a/b/g_C_1"/>
</dbReference>
<feature type="non-terminal residue" evidence="3">
    <location>
        <position position="1"/>
    </location>
</feature>
<dbReference type="SMART" id="SM00186">
    <property type="entry name" value="FBG"/>
    <property type="match status" value="1"/>
</dbReference>
<dbReference type="NCBIfam" id="NF040941">
    <property type="entry name" value="GGGWT_bact"/>
    <property type="match status" value="1"/>
</dbReference>
<accession>A0A8B6DM15</accession>
<name>A0A8B6DM15_MYTGA</name>
<reference evidence="3" key="1">
    <citation type="submission" date="2018-11" db="EMBL/GenBank/DDBJ databases">
        <authorList>
            <person name="Alioto T."/>
            <person name="Alioto T."/>
        </authorList>
    </citation>
    <scope>NUCLEOTIDE SEQUENCE</scope>
</reference>